<sequence length="240" mass="27354">MLPIKVPIETSKFIINYKCEIQTNQDLFDISLKNLCLTDAKQPCNELENAEFASTIELLDDNDMIREYPTALIKQFDCDQHYEFCDVEIHFRMIVLKEFINALGVKTKIQSINETAKSIDEFVKEPNVKFKDQEEFIAKFVKSPQIESAQRIANVSVNLFTLGFQLRGSKSDDDVNILETSLNPYQNGVSMNNFNASIYANTKNFLMVSTLTNGKTLEDFMGKFLSLFGLKLISLLETLG</sequence>
<gene>
    <name evidence="1" type="ORF">FWILDA_LOCUS7173</name>
</gene>
<name>A0A9W4WNR1_9GLOM</name>
<comment type="caution">
    <text evidence="1">The sequence shown here is derived from an EMBL/GenBank/DDBJ whole genome shotgun (WGS) entry which is preliminary data.</text>
</comment>
<keyword evidence="2" id="KW-1185">Reference proteome</keyword>
<proteinExistence type="predicted"/>
<organism evidence="1 2">
    <name type="scientific">Funneliformis geosporum</name>
    <dbReference type="NCBI Taxonomy" id="1117311"/>
    <lineage>
        <taxon>Eukaryota</taxon>
        <taxon>Fungi</taxon>
        <taxon>Fungi incertae sedis</taxon>
        <taxon>Mucoromycota</taxon>
        <taxon>Glomeromycotina</taxon>
        <taxon>Glomeromycetes</taxon>
        <taxon>Glomerales</taxon>
        <taxon>Glomeraceae</taxon>
        <taxon>Funneliformis</taxon>
    </lineage>
</organism>
<evidence type="ECO:0000313" key="2">
    <source>
        <dbReference type="Proteomes" id="UP001153678"/>
    </source>
</evidence>
<dbReference type="Proteomes" id="UP001153678">
    <property type="component" value="Unassembled WGS sequence"/>
</dbReference>
<accession>A0A9W4WNR1</accession>
<reference evidence="1" key="1">
    <citation type="submission" date="2022-08" db="EMBL/GenBank/DDBJ databases">
        <authorList>
            <person name="Kallberg Y."/>
            <person name="Tangrot J."/>
            <person name="Rosling A."/>
        </authorList>
    </citation>
    <scope>NUCLEOTIDE SEQUENCE</scope>
    <source>
        <strain evidence="1">Wild A</strain>
    </source>
</reference>
<protein>
    <submittedName>
        <fullName evidence="1">3383_t:CDS:1</fullName>
    </submittedName>
</protein>
<dbReference type="AlphaFoldDB" id="A0A9W4WNR1"/>
<dbReference type="OrthoDB" id="2407420at2759"/>
<dbReference type="EMBL" id="CAMKVN010001386">
    <property type="protein sequence ID" value="CAI2175596.1"/>
    <property type="molecule type" value="Genomic_DNA"/>
</dbReference>
<evidence type="ECO:0000313" key="1">
    <source>
        <dbReference type="EMBL" id="CAI2175596.1"/>
    </source>
</evidence>